<sequence length="642" mass="68577">MNDETPESALEAARELLGRKDTDAALPLLEEPAAAGDAFAARTLGIALRDRGDLAGAERWYRAAADHDGGCAFGLATLLQDTGDLDGAAAWYARGTALGHLECTTNGAILMLARGETAEGERLLREAAAAGDHVAAGRLEEMEELAEELAGALDRPRTDADPEYAAGLDVPLEPDQYERLPHLVPVALEVLDAAIAAADAVRLHLAKALLLDGLGRDAEAERVLAAASERFPGDPLADRLLGLILKERGDLAGAGARLRAAAARGGASAALSLGRHEIGLGRWDEAERWLTEARDLGDEDGPAAALDALPGYRAMVLPDPPGADLRAAAGAGDAAAAFELAAVLRDRYEMVEAVRWFEAAERAGHPGALLELARLRERTGVLDRFLLPRVEPAAEAAHARAAAAAVPDPADVELIEWLGQRYLKAGRTLLAGLWLRRAARLGNGRAAWWAGGRSEESGDPQEAERMWALAARNGVPWCGWLAGRSLVRRGAHAEAEPLLRIAWDARDDREPLHEAAYWLALSLRGQDRPEEALEWARTAVEVHPRVRLGYSGFMLHSLFDPEVELAVALAACERDEEAGPLLERKLAEQPRHRDLNRAAAEVAARRGDADAARAHLVHAGAPEQAGAGVSAEDVLRILRSLH</sequence>
<organism evidence="1 2">
    <name type="scientific">Actinomadura parmotrematis</name>
    <dbReference type="NCBI Taxonomy" id="2864039"/>
    <lineage>
        <taxon>Bacteria</taxon>
        <taxon>Bacillati</taxon>
        <taxon>Actinomycetota</taxon>
        <taxon>Actinomycetes</taxon>
        <taxon>Streptosporangiales</taxon>
        <taxon>Thermomonosporaceae</taxon>
        <taxon>Actinomadura</taxon>
    </lineage>
</organism>
<dbReference type="SMART" id="SM00028">
    <property type="entry name" value="TPR"/>
    <property type="match status" value="4"/>
</dbReference>
<dbReference type="Gene3D" id="1.25.40.10">
    <property type="entry name" value="Tetratricopeptide repeat domain"/>
    <property type="match status" value="4"/>
</dbReference>
<evidence type="ECO:0000313" key="2">
    <source>
        <dbReference type="Proteomes" id="UP000774570"/>
    </source>
</evidence>
<evidence type="ECO:0000313" key="1">
    <source>
        <dbReference type="EMBL" id="MBW8486787.1"/>
    </source>
</evidence>
<accession>A0ABS7G246</accession>
<dbReference type="EMBL" id="JAIBOA010000026">
    <property type="protein sequence ID" value="MBW8486787.1"/>
    <property type="molecule type" value="Genomic_DNA"/>
</dbReference>
<dbReference type="Proteomes" id="UP000774570">
    <property type="component" value="Unassembled WGS sequence"/>
</dbReference>
<dbReference type="InterPro" id="IPR011990">
    <property type="entry name" value="TPR-like_helical_dom_sf"/>
</dbReference>
<dbReference type="SUPFAM" id="SSF48452">
    <property type="entry name" value="TPR-like"/>
    <property type="match status" value="1"/>
</dbReference>
<proteinExistence type="predicted"/>
<evidence type="ECO:0008006" key="3">
    <source>
        <dbReference type="Google" id="ProtNLM"/>
    </source>
</evidence>
<protein>
    <recommendedName>
        <fullName evidence="3">Tetratricopeptide repeat protein</fullName>
    </recommendedName>
</protein>
<dbReference type="SUPFAM" id="SSF81901">
    <property type="entry name" value="HCP-like"/>
    <property type="match status" value="2"/>
</dbReference>
<name>A0ABS7G246_9ACTN</name>
<comment type="caution">
    <text evidence="1">The sequence shown here is derived from an EMBL/GenBank/DDBJ whole genome shotgun (WGS) entry which is preliminary data.</text>
</comment>
<dbReference type="PANTHER" id="PTHR11102:SF160">
    <property type="entry name" value="ERAD-ASSOCIATED E3 UBIQUITIN-PROTEIN LIGASE COMPONENT HRD3"/>
    <property type="match status" value="1"/>
</dbReference>
<reference evidence="1 2" key="1">
    <citation type="submission" date="2021-07" db="EMBL/GenBank/DDBJ databases">
        <title>Actinomadura sp. PM05-2 isolated from lichen.</title>
        <authorList>
            <person name="Somphong A."/>
            <person name="Phongsopitanun W."/>
            <person name="Tanasupawat S."/>
            <person name="Peongsungnone V."/>
        </authorList>
    </citation>
    <scope>NUCLEOTIDE SEQUENCE [LARGE SCALE GENOMIC DNA]</scope>
    <source>
        <strain evidence="1 2">PM05-2</strain>
    </source>
</reference>
<dbReference type="InterPro" id="IPR050767">
    <property type="entry name" value="Sel1_AlgK"/>
</dbReference>
<dbReference type="InterPro" id="IPR019734">
    <property type="entry name" value="TPR_rpt"/>
</dbReference>
<dbReference type="RefSeq" id="WP_220170023.1">
    <property type="nucleotide sequence ID" value="NZ_JAIBOA010000026.1"/>
</dbReference>
<dbReference type="PANTHER" id="PTHR11102">
    <property type="entry name" value="SEL-1-LIKE PROTEIN"/>
    <property type="match status" value="1"/>
</dbReference>
<keyword evidence="2" id="KW-1185">Reference proteome</keyword>
<gene>
    <name evidence="1" type="ORF">K1Y72_30770</name>
</gene>